<dbReference type="InterPro" id="IPR036028">
    <property type="entry name" value="SH3-like_dom_sf"/>
</dbReference>
<dbReference type="Proteomes" id="UP001378592">
    <property type="component" value="Unassembled WGS sequence"/>
</dbReference>
<accession>A0AAN9VU86</accession>
<dbReference type="InterPro" id="IPR001452">
    <property type="entry name" value="SH3_domain"/>
</dbReference>
<dbReference type="SMART" id="SM00326">
    <property type="entry name" value="SH3"/>
    <property type="match status" value="2"/>
</dbReference>
<feature type="compositionally biased region" description="Polar residues" evidence="3">
    <location>
        <begin position="79"/>
        <end position="92"/>
    </location>
</feature>
<dbReference type="PANTHER" id="PTHR14167:SF107">
    <property type="entry name" value="PROTEIN CBG06887"/>
    <property type="match status" value="1"/>
</dbReference>
<dbReference type="PROSITE" id="PS50002">
    <property type="entry name" value="SH3"/>
    <property type="match status" value="2"/>
</dbReference>
<dbReference type="Pfam" id="PF00018">
    <property type="entry name" value="SH3_1"/>
    <property type="match status" value="2"/>
</dbReference>
<gene>
    <name evidence="5" type="ORF">R5R35_006497</name>
</gene>
<feature type="domain" description="SH3" evidence="4">
    <location>
        <begin position="430"/>
        <end position="489"/>
    </location>
</feature>
<evidence type="ECO:0000259" key="4">
    <source>
        <dbReference type="PROSITE" id="PS50002"/>
    </source>
</evidence>
<dbReference type="Gene3D" id="2.30.30.40">
    <property type="entry name" value="SH3 Domains"/>
    <property type="match status" value="2"/>
</dbReference>
<feature type="compositionally biased region" description="Low complexity" evidence="3">
    <location>
        <begin position="133"/>
        <end position="147"/>
    </location>
</feature>
<reference evidence="5 6" key="1">
    <citation type="submission" date="2024-03" db="EMBL/GenBank/DDBJ databases">
        <title>The genome assembly and annotation of the cricket Gryllus longicercus Weissman &amp; Gray.</title>
        <authorList>
            <person name="Szrajer S."/>
            <person name="Gray D."/>
            <person name="Ylla G."/>
        </authorList>
    </citation>
    <scope>NUCLEOTIDE SEQUENCE [LARGE SCALE GENOMIC DNA]</scope>
    <source>
        <strain evidence="5">DAG 2021-001</strain>
        <tissue evidence="5">Whole body minus gut</tissue>
    </source>
</reference>
<evidence type="ECO:0000313" key="6">
    <source>
        <dbReference type="Proteomes" id="UP001378592"/>
    </source>
</evidence>
<feature type="compositionally biased region" description="Pro residues" evidence="3">
    <location>
        <begin position="325"/>
        <end position="337"/>
    </location>
</feature>
<feature type="region of interest" description="Disordered" evidence="3">
    <location>
        <begin position="1"/>
        <end position="92"/>
    </location>
</feature>
<dbReference type="AlphaFoldDB" id="A0AAN9VU86"/>
<sequence>MVSYPQTGMKIPVRPAPAPPSSRPNRTFQRSSSFFDGWDDGNDPFSNGNISRSFSAQHIGPAPAVKKKPPPRPPPPKINNHQPHNSKQNKSNVLSGLFSRSNQRTLSSSTTMQKQVVTRDHNVVIASLIDFDSPSSSPTFTTRSSSDGVSVNSFGSDGSASNNGNTPSGGTASLFESGFEDDFDFFGGLSNNQVKTPISDQKDPWSVSPQDPFSPPRAQESVSNAANTTWFNDSPGNEINKASSVGALKPPPVTSVMPTIIRAKPNRPSAPPKPTQIKDAIKPANQGPLQNMLSLNNNTSVFHSSKPFSYTSENEKQDHSREWSPPMPSVPPPPPPENVNSEIDFPISLPDLPPRKPQVSNKKMPHGVALYDYETNHPDDLAFKCNDVIHILKKVNDEWLLGEKGNQQGMFPANFIEVIVPLEESVAANSGVQTVTALYPFPAQQWDDLNFPEGAVIQVLSQVNSDWLYGEYQGNRGQFPASFVDRVPAGLPQRKP</sequence>
<evidence type="ECO:0000256" key="3">
    <source>
        <dbReference type="SAM" id="MobiDB-lite"/>
    </source>
</evidence>
<evidence type="ECO:0000313" key="5">
    <source>
        <dbReference type="EMBL" id="KAK7863418.1"/>
    </source>
</evidence>
<feature type="domain" description="SH3" evidence="4">
    <location>
        <begin position="362"/>
        <end position="421"/>
    </location>
</feature>
<comment type="caution">
    <text evidence="5">The sequence shown here is derived from an EMBL/GenBank/DDBJ whole genome shotgun (WGS) entry which is preliminary data.</text>
</comment>
<feature type="region of interest" description="Disordered" evidence="3">
    <location>
        <begin position="192"/>
        <end position="220"/>
    </location>
</feature>
<feature type="compositionally biased region" description="Polar residues" evidence="3">
    <location>
        <begin position="25"/>
        <end position="34"/>
    </location>
</feature>
<dbReference type="GO" id="GO:0016477">
    <property type="term" value="P:cell migration"/>
    <property type="evidence" value="ECO:0007669"/>
    <property type="project" value="TreeGrafter"/>
</dbReference>
<dbReference type="GO" id="GO:0007015">
    <property type="term" value="P:actin filament organization"/>
    <property type="evidence" value="ECO:0007669"/>
    <property type="project" value="TreeGrafter"/>
</dbReference>
<organism evidence="5 6">
    <name type="scientific">Gryllus longicercus</name>
    <dbReference type="NCBI Taxonomy" id="2509291"/>
    <lineage>
        <taxon>Eukaryota</taxon>
        <taxon>Metazoa</taxon>
        <taxon>Ecdysozoa</taxon>
        <taxon>Arthropoda</taxon>
        <taxon>Hexapoda</taxon>
        <taxon>Insecta</taxon>
        <taxon>Pterygota</taxon>
        <taxon>Neoptera</taxon>
        <taxon>Polyneoptera</taxon>
        <taxon>Orthoptera</taxon>
        <taxon>Ensifera</taxon>
        <taxon>Gryllidea</taxon>
        <taxon>Grylloidea</taxon>
        <taxon>Gryllidae</taxon>
        <taxon>Gryllinae</taxon>
        <taxon>Gryllus</taxon>
    </lineage>
</organism>
<feature type="region of interest" description="Disordered" evidence="3">
    <location>
        <begin position="133"/>
        <end position="174"/>
    </location>
</feature>
<feature type="region of interest" description="Disordered" evidence="3">
    <location>
        <begin position="304"/>
        <end position="340"/>
    </location>
</feature>
<evidence type="ECO:0000256" key="1">
    <source>
        <dbReference type="ARBA" id="ARBA00022443"/>
    </source>
</evidence>
<protein>
    <recommendedName>
        <fullName evidence="4">SH3 domain-containing protein</fullName>
    </recommendedName>
</protein>
<feature type="compositionally biased region" description="Polar residues" evidence="3">
    <location>
        <begin position="44"/>
        <end position="56"/>
    </location>
</feature>
<feature type="compositionally biased region" description="Polar residues" evidence="3">
    <location>
        <begin position="148"/>
        <end position="171"/>
    </location>
</feature>
<dbReference type="SUPFAM" id="SSF50044">
    <property type="entry name" value="SH3-domain"/>
    <property type="match status" value="2"/>
</dbReference>
<dbReference type="InterPro" id="IPR050384">
    <property type="entry name" value="Endophilin_SH3RF"/>
</dbReference>
<dbReference type="PRINTS" id="PR00452">
    <property type="entry name" value="SH3DOMAIN"/>
</dbReference>
<keyword evidence="6" id="KW-1185">Reference proteome</keyword>
<dbReference type="PRINTS" id="PR00499">
    <property type="entry name" value="P67PHOX"/>
</dbReference>
<proteinExistence type="predicted"/>
<dbReference type="EMBL" id="JAZDUA010000231">
    <property type="protein sequence ID" value="KAK7863418.1"/>
    <property type="molecule type" value="Genomic_DNA"/>
</dbReference>
<feature type="compositionally biased region" description="Basic and acidic residues" evidence="3">
    <location>
        <begin position="313"/>
        <end position="322"/>
    </location>
</feature>
<dbReference type="PANTHER" id="PTHR14167">
    <property type="entry name" value="SH3 DOMAIN-CONTAINING"/>
    <property type="match status" value="1"/>
</dbReference>
<keyword evidence="1 2" id="KW-0728">SH3 domain</keyword>
<name>A0AAN9VU86_9ORTH</name>
<dbReference type="CDD" id="cd00174">
    <property type="entry name" value="SH3"/>
    <property type="match status" value="2"/>
</dbReference>
<evidence type="ECO:0000256" key="2">
    <source>
        <dbReference type="PROSITE-ProRule" id="PRU00192"/>
    </source>
</evidence>